<evidence type="ECO:0000256" key="2">
    <source>
        <dbReference type="ARBA" id="ARBA00012720"/>
    </source>
</evidence>
<organism evidence="5 6">
    <name type="scientific">Ignisphaera cupida</name>
    <dbReference type="NCBI Taxonomy" id="3050454"/>
    <lineage>
        <taxon>Archaea</taxon>
        <taxon>Thermoproteota</taxon>
        <taxon>Thermoprotei</taxon>
        <taxon>Desulfurococcales</taxon>
        <taxon>Desulfurococcaceae</taxon>
        <taxon>Ignisphaera</taxon>
    </lineage>
</organism>
<comment type="caution">
    <text evidence="5">The sequence shown here is derived from an EMBL/GenBank/DDBJ whole genome shotgun (WGS) entry which is preliminary data.</text>
</comment>
<dbReference type="InterPro" id="IPR052054">
    <property type="entry name" value="Oxidative_DNA_repair_enzyme"/>
</dbReference>
<sequence length="316" mass="35795">MRLNLCAEGFIRSGDVDLRLILSTYNLCFWLIENGAYVYLPVDYFAVAFVKISGEYNIYSQNCDDVDRLVSILENVLGLRENTLDFYVIAHEDSLLGPFAKSYYGWRLRSTSLWWALVTGVCQQNASFKQGWRMLHNIVKVYGKRVGVGDKEILRPPTPREVLENSEKLLEAGVGYRAKTITNIARFILENKVSEDDLASASPEEAESILMEINGVGLYTARLALAFSLRRYELPPIDKWLRKIASMAYSIDEKSVEKYWISKWGKWSALAAIAVTIALDAEPLTKALTRVKNKQLLPMKNLTPTPINMIGFCNST</sequence>
<name>A0ABD4Z890_9CREN</name>
<accession>A0ABD4Z890</accession>
<comment type="catalytic activity">
    <reaction evidence="3">
        <text>2'-deoxyribonucleotide-(2'-deoxyribose 5'-phosphate)-2'-deoxyribonucleotide-DNA = a 3'-end 2'-deoxyribonucleotide-(2,3-dehydro-2,3-deoxyribose 5'-phosphate)-DNA + a 5'-end 5'-phospho-2'-deoxyribonucleoside-DNA + H(+)</text>
        <dbReference type="Rhea" id="RHEA:66592"/>
        <dbReference type="Rhea" id="RHEA-COMP:13180"/>
        <dbReference type="Rhea" id="RHEA-COMP:16897"/>
        <dbReference type="Rhea" id="RHEA-COMP:17067"/>
        <dbReference type="ChEBI" id="CHEBI:15378"/>
        <dbReference type="ChEBI" id="CHEBI:136412"/>
        <dbReference type="ChEBI" id="CHEBI:157695"/>
        <dbReference type="ChEBI" id="CHEBI:167181"/>
        <dbReference type="EC" id="4.2.99.18"/>
    </reaction>
</comment>
<dbReference type="PANTHER" id="PTHR10242:SF2">
    <property type="entry name" value="N-GLYCOSYLASE_DNA LYASE"/>
    <property type="match status" value="1"/>
</dbReference>
<dbReference type="EMBL" id="JASNVW010000003">
    <property type="protein sequence ID" value="MDK6028924.1"/>
    <property type="molecule type" value="Genomic_DNA"/>
</dbReference>
<dbReference type="SUPFAM" id="SSF48150">
    <property type="entry name" value="DNA-glycosylase"/>
    <property type="match status" value="1"/>
</dbReference>
<dbReference type="SMART" id="SM00478">
    <property type="entry name" value="ENDO3c"/>
    <property type="match status" value="1"/>
</dbReference>
<gene>
    <name evidence="5" type="ORF">QPL79_06070</name>
</gene>
<dbReference type="InterPro" id="IPR011257">
    <property type="entry name" value="DNA_glycosylase"/>
</dbReference>
<dbReference type="PANTHER" id="PTHR10242">
    <property type="entry name" value="8-OXOGUANINE DNA GLYCOSYLASE"/>
    <property type="match status" value="1"/>
</dbReference>
<evidence type="ECO:0000313" key="6">
    <source>
        <dbReference type="Proteomes" id="UP001529235"/>
    </source>
</evidence>
<protein>
    <recommendedName>
        <fullName evidence="2">DNA-(apurinic or apyrimidinic site) lyase</fullName>
        <ecNumber evidence="2">4.2.99.18</ecNumber>
    </recommendedName>
</protein>
<dbReference type="RefSeq" id="WP_285273909.1">
    <property type="nucleotide sequence ID" value="NZ_JASNVW010000003.1"/>
</dbReference>
<keyword evidence="6" id="KW-1185">Reference proteome</keyword>
<reference evidence="5 6" key="1">
    <citation type="submission" date="2023-05" db="EMBL/GenBank/DDBJ databases">
        <title>A new hyperthermophilic archaea 'Ignisphaera cupida' sp. nov. and description of the family 'Ignisphaeraceae' fam. nov.</title>
        <authorList>
            <person name="Podosokorskaya O.A."/>
            <person name="Elcheninov A.G."/>
            <person name="Klukina A."/>
            <person name="Merkel A.Y."/>
        </authorList>
    </citation>
    <scope>NUCLEOTIDE SEQUENCE [LARGE SCALE GENOMIC DNA]</scope>
    <source>
        <strain evidence="5 6">4213-co</strain>
    </source>
</reference>
<dbReference type="Gene3D" id="1.10.340.30">
    <property type="entry name" value="Hypothetical protein, domain 2"/>
    <property type="match status" value="1"/>
</dbReference>
<comment type="similarity">
    <text evidence="1">Belongs to the type-1 OGG1 family.</text>
</comment>
<proteinExistence type="inferred from homology"/>
<dbReference type="GO" id="GO:0140078">
    <property type="term" value="F:class I DNA-(apurinic or apyrimidinic site) endonuclease activity"/>
    <property type="evidence" value="ECO:0007669"/>
    <property type="project" value="UniProtKB-EC"/>
</dbReference>
<dbReference type="Proteomes" id="UP001529235">
    <property type="component" value="Unassembled WGS sequence"/>
</dbReference>
<evidence type="ECO:0000256" key="1">
    <source>
        <dbReference type="ARBA" id="ARBA00010679"/>
    </source>
</evidence>
<evidence type="ECO:0000256" key="3">
    <source>
        <dbReference type="ARBA" id="ARBA00044632"/>
    </source>
</evidence>
<evidence type="ECO:0000313" key="5">
    <source>
        <dbReference type="EMBL" id="MDK6028924.1"/>
    </source>
</evidence>
<dbReference type="CDD" id="cd00056">
    <property type="entry name" value="ENDO3c"/>
    <property type="match status" value="1"/>
</dbReference>
<dbReference type="InterPro" id="IPR003265">
    <property type="entry name" value="HhH-GPD_domain"/>
</dbReference>
<feature type="domain" description="HhH-GPD" evidence="4">
    <location>
        <begin position="122"/>
        <end position="279"/>
    </location>
</feature>
<evidence type="ECO:0000259" key="4">
    <source>
        <dbReference type="SMART" id="SM00478"/>
    </source>
</evidence>
<dbReference type="AlphaFoldDB" id="A0ABD4Z890"/>
<dbReference type="EC" id="4.2.99.18" evidence="2"/>